<dbReference type="InterPro" id="IPR000719">
    <property type="entry name" value="Prot_kinase_dom"/>
</dbReference>
<keyword evidence="2" id="KW-0808">Transferase</keyword>
<dbReference type="PROSITE" id="PS50011">
    <property type="entry name" value="PROTEIN_KINASE_DOM"/>
    <property type="match status" value="1"/>
</dbReference>
<dbReference type="InterPro" id="IPR008271">
    <property type="entry name" value="Ser/Thr_kinase_AS"/>
</dbReference>
<dbReference type="PANTHER" id="PTHR44167">
    <property type="entry name" value="OVARIAN-SPECIFIC SERINE/THREONINE-PROTEIN KINASE LOK-RELATED"/>
    <property type="match status" value="1"/>
</dbReference>
<dbReference type="PROSITE" id="PS00108">
    <property type="entry name" value="PROTEIN_KINASE_ST"/>
    <property type="match status" value="1"/>
</dbReference>
<dbReference type="GO" id="GO:0005634">
    <property type="term" value="C:nucleus"/>
    <property type="evidence" value="ECO:0007669"/>
    <property type="project" value="TreeGrafter"/>
</dbReference>
<dbReference type="GO" id="GO:0044773">
    <property type="term" value="P:mitotic DNA damage checkpoint signaling"/>
    <property type="evidence" value="ECO:0007669"/>
    <property type="project" value="TreeGrafter"/>
</dbReference>
<dbReference type="Pfam" id="PF00069">
    <property type="entry name" value="Pkinase"/>
    <property type="match status" value="1"/>
</dbReference>
<gene>
    <name evidence="2" type="ORF">K458DRAFT_322131</name>
</gene>
<dbReference type="SMART" id="SM00220">
    <property type="entry name" value="S_TKc"/>
    <property type="match status" value="1"/>
</dbReference>
<sequence>MKGETAFKLALAQDLSAKICRAFGFQDPKHKKKLEAEIVGHLQRLIDTAGRSHSGATVASITSTEVFSSEWLEYLRSRGLILDPSNELDWSGRGQHVEYAAKDEKDIPLITEKTLGYSATALVESVMCRRIRLARKRIRCSKRLSKEDAITEVEHLQRLHHSHVVRVVGTYTLKRDLAILLYPAADWNLEEFMDDTVEEYGGNEWKPRAQALASFFACLSNTIQFLHRNNVKHMDIKPKNILVRPIDLLDSVVFGDKYKVYIADFGIARAYQSAAEVETDSPTSFTRTYAAPEVMHQDTRGFSADIFSLGCVFMEMMAAVHSQPPPQLNQRLQLQNLRSDADGDTSYYANIEAIRGWYVANVQTRWNEELMTVGLFSDGFGMLLPRMINELPKSRPGAQELAVCTRRAHCSRCYDGPEPFEVAKPLST</sequence>
<dbReference type="GO" id="GO:0005524">
    <property type="term" value="F:ATP binding"/>
    <property type="evidence" value="ECO:0007669"/>
    <property type="project" value="InterPro"/>
</dbReference>
<proteinExistence type="predicted"/>
<dbReference type="Gene3D" id="3.30.200.20">
    <property type="entry name" value="Phosphorylase Kinase, domain 1"/>
    <property type="match status" value="1"/>
</dbReference>
<dbReference type="InterPro" id="IPR011009">
    <property type="entry name" value="Kinase-like_dom_sf"/>
</dbReference>
<reference evidence="2" key="1">
    <citation type="journal article" date="2020" name="Stud. Mycol.">
        <title>101 Dothideomycetes genomes: a test case for predicting lifestyles and emergence of pathogens.</title>
        <authorList>
            <person name="Haridas S."/>
            <person name="Albert R."/>
            <person name="Binder M."/>
            <person name="Bloem J."/>
            <person name="Labutti K."/>
            <person name="Salamov A."/>
            <person name="Andreopoulos B."/>
            <person name="Baker S."/>
            <person name="Barry K."/>
            <person name="Bills G."/>
            <person name="Bluhm B."/>
            <person name="Cannon C."/>
            <person name="Castanera R."/>
            <person name="Culley D."/>
            <person name="Daum C."/>
            <person name="Ezra D."/>
            <person name="Gonzalez J."/>
            <person name="Henrissat B."/>
            <person name="Kuo A."/>
            <person name="Liang C."/>
            <person name="Lipzen A."/>
            <person name="Lutzoni F."/>
            <person name="Magnuson J."/>
            <person name="Mondo S."/>
            <person name="Nolan M."/>
            <person name="Ohm R."/>
            <person name="Pangilinan J."/>
            <person name="Park H.-J."/>
            <person name="Ramirez L."/>
            <person name="Alfaro M."/>
            <person name="Sun H."/>
            <person name="Tritt A."/>
            <person name="Yoshinaga Y."/>
            <person name="Zwiers L.-H."/>
            <person name="Turgeon B."/>
            <person name="Goodwin S."/>
            <person name="Spatafora J."/>
            <person name="Crous P."/>
            <person name="Grigoriev I."/>
        </authorList>
    </citation>
    <scope>NUCLEOTIDE SEQUENCE</scope>
    <source>
        <strain evidence="2">CBS 122367</strain>
    </source>
</reference>
<keyword evidence="2" id="KW-0418">Kinase</keyword>
<protein>
    <submittedName>
        <fullName evidence="2">Kinase-like protein</fullName>
    </submittedName>
</protein>
<organism evidence="2 3">
    <name type="scientific">Lentithecium fluviatile CBS 122367</name>
    <dbReference type="NCBI Taxonomy" id="1168545"/>
    <lineage>
        <taxon>Eukaryota</taxon>
        <taxon>Fungi</taxon>
        <taxon>Dikarya</taxon>
        <taxon>Ascomycota</taxon>
        <taxon>Pezizomycotina</taxon>
        <taxon>Dothideomycetes</taxon>
        <taxon>Pleosporomycetidae</taxon>
        <taxon>Pleosporales</taxon>
        <taxon>Massarineae</taxon>
        <taxon>Lentitheciaceae</taxon>
        <taxon>Lentithecium</taxon>
    </lineage>
</organism>
<evidence type="ECO:0000259" key="1">
    <source>
        <dbReference type="PROSITE" id="PS50011"/>
    </source>
</evidence>
<keyword evidence="3" id="KW-1185">Reference proteome</keyword>
<dbReference type="EMBL" id="MU005635">
    <property type="protein sequence ID" value="KAF2676425.1"/>
    <property type="molecule type" value="Genomic_DNA"/>
</dbReference>
<dbReference type="PANTHER" id="PTHR44167:SF24">
    <property type="entry name" value="SERINE_THREONINE-PROTEIN KINASE CHK2"/>
    <property type="match status" value="1"/>
</dbReference>
<dbReference type="Gene3D" id="1.10.510.10">
    <property type="entry name" value="Transferase(Phosphotransferase) domain 1"/>
    <property type="match status" value="1"/>
</dbReference>
<feature type="domain" description="Protein kinase" evidence="1">
    <location>
        <begin position="109"/>
        <end position="421"/>
    </location>
</feature>
<dbReference type="CDD" id="cd00180">
    <property type="entry name" value="PKc"/>
    <property type="match status" value="1"/>
</dbReference>
<evidence type="ECO:0000313" key="2">
    <source>
        <dbReference type="EMBL" id="KAF2676425.1"/>
    </source>
</evidence>
<dbReference type="AlphaFoldDB" id="A0A6G1IE68"/>
<dbReference type="GO" id="GO:0004674">
    <property type="term" value="F:protein serine/threonine kinase activity"/>
    <property type="evidence" value="ECO:0007669"/>
    <property type="project" value="TreeGrafter"/>
</dbReference>
<name>A0A6G1IE68_9PLEO</name>
<accession>A0A6G1IE68</accession>
<evidence type="ECO:0000313" key="3">
    <source>
        <dbReference type="Proteomes" id="UP000799291"/>
    </source>
</evidence>
<dbReference type="OrthoDB" id="4062651at2759"/>
<dbReference type="Proteomes" id="UP000799291">
    <property type="component" value="Unassembled WGS sequence"/>
</dbReference>
<dbReference type="SUPFAM" id="SSF56112">
    <property type="entry name" value="Protein kinase-like (PK-like)"/>
    <property type="match status" value="1"/>
</dbReference>